<accession>A0ABQ3T585</accession>
<dbReference type="Gene3D" id="3.10.450.50">
    <property type="match status" value="1"/>
</dbReference>
<evidence type="ECO:0000313" key="3">
    <source>
        <dbReference type="Proteomes" id="UP000608522"/>
    </source>
</evidence>
<dbReference type="Proteomes" id="UP000608522">
    <property type="component" value="Unassembled WGS sequence"/>
</dbReference>
<comment type="caution">
    <text evidence="2">The sequence shown here is derived from an EMBL/GenBank/DDBJ whole genome shotgun (WGS) entry which is preliminary data.</text>
</comment>
<evidence type="ECO:0000313" key="2">
    <source>
        <dbReference type="EMBL" id="GHI75559.1"/>
    </source>
</evidence>
<name>A0ABQ3T585_9ACTN</name>
<dbReference type="SUPFAM" id="SSF54427">
    <property type="entry name" value="NTF2-like"/>
    <property type="match status" value="1"/>
</dbReference>
<evidence type="ECO:0000259" key="1">
    <source>
        <dbReference type="Pfam" id="PF12680"/>
    </source>
</evidence>
<dbReference type="Pfam" id="PF12680">
    <property type="entry name" value="SnoaL_2"/>
    <property type="match status" value="1"/>
</dbReference>
<dbReference type="RefSeq" id="WP_202197985.1">
    <property type="nucleotide sequence ID" value="NZ_BAAATO010000004.1"/>
</dbReference>
<organism evidence="2 3">
    <name type="scientific">Streptomyces spororaveus</name>
    <dbReference type="NCBI Taxonomy" id="284039"/>
    <lineage>
        <taxon>Bacteria</taxon>
        <taxon>Bacillati</taxon>
        <taxon>Actinomycetota</taxon>
        <taxon>Actinomycetes</taxon>
        <taxon>Kitasatosporales</taxon>
        <taxon>Streptomycetaceae</taxon>
        <taxon>Streptomyces</taxon>
    </lineage>
</organism>
<dbReference type="InterPro" id="IPR037401">
    <property type="entry name" value="SnoaL-like"/>
</dbReference>
<feature type="domain" description="SnoaL-like" evidence="1">
    <location>
        <begin position="27"/>
        <end position="132"/>
    </location>
</feature>
<sequence length="145" mass="15561">MTTDIATNAARTTGFRSLASTLFEQWTALWNGETDLAARIVTPGFRISLANAVESAATDDLRGPRDLARFVADHRASIPGLHYRLDGEPVVDEATGRITCRWTVTFPDASGTPVAKSGIDVLAVTDGRIREVWSVTGLRVFASAG</sequence>
<keyword evidence="3" id="KW-1185">Reference proteome</keyword>
<dbReference type="EMBL" id="BNED01000005">
    <property type="protein sequence ID" value="GHI75559.1"/>
    <property type="molecule type" value="Genomic_DNA"/>
</dbReference>
<reference evidence="3" key="1">
    <citation type="submission" date="2023-07" db="EMBL/GenBank/DDBJ databases">
        <title>Whole genome shotgun sequence of Streptomyces spororaveus NBRC 15456.</title>
        <authorList>
            <person name="Komaki H."/>
            <person name="Tamura T."/>
        </authorList>
    </citation>
    <scope>NUCLEOTIDE SEQUENCE [LARGE SCALE GENOMIC DNA]</scope>
    <source>
        <strain evidence="3">NBRC 15456</strain>
    </source>
</reference>
<proteinExistence type="predicted"/>
<protein>
    <recommendedName>
        <fullName evidence="1">SnoaL-like domain-containing protein</fullName>
    </recommendedName>
</protein>
<dbReference type="InterPro" id="IPR032710">
    <property type="entry name" value="NTF2-like_dom_sf"/>
</dbReference>
<gene>
    <name evidence="2" type="ORF">Sspor_11200</name>
</gene>